<sequence>MSGWDSSMSILCSQDAGALGLPSHAPLHTHCAISVTCSRLCWDTRVIYSRDGPLNYPTNHGHKWQFICT</sequence>
<organism evidence="1">
    <name type="scientific">Anguilla anguilla</name>
    <name type="common">European freshwater eel</name>
    <name type="synonym">Muraena anguilla</name>
    <dbReference type="NCBI Taxonomy" id="7936"/>
    <lineage>
        <taxon>Eukaryota</taxon>
        <taxon>Metazoa</taxon>
        <taxon>Chordata</taxon>
        <taxon>Craniata</taxon>
        <taxon>Vertebrata</taxon>
        <taxon>Euteleostomi</taxon>
        <taxon>Actinopterygii</taxon>
        <taxon>Neopterygii</taxon>
        <taxon>Teleostei</taxon>
        <taxon>Anguilliformes</taxon>
        <taxon>Anguillidae</taxon>
        <taxon>Anguilla</taxon>
    </lineage>
</organism>
<name>A0A0E9X4L1_ANGAN</name>
<dbReference type="AlphaFoldDB" id="A0A0E9X4L1"/>
<reference evidence="1" key="2">
    <citation type="journal article" date="2015" name="Fish Shellfish Immunol.">
        <title>Early steps in the European eel (Anguilla anguilla)-Vibrio vulnificus interaction in the gills: Role of the RtxA13 toxin.</title>
        <authorList>
            <person name="Callol A."/>
            <person name="Pajuelo D."/>
            <person name="Ebbesson L."/>
            <person name="Teles M."/>
            <person name="MacKenzie S."/>
            <person name="Amaro C."/>
        </authorList>
    </citation>
    <scope>NUCLEOTIDE SEQUENCE</scope>
</reference>
<protein>
    <submittedName>
        <fullName evidence="1">Uncharacterized protein</fullName>
    </submittedName>
</protein>
<evidence type="ECO:0000313" key="1">
    <source>
        <dbReference type="EMBL" id="JAH97391.1"/>
    </source>
</evidence>
<accession>A0A0E9X4L1</accession>
<proteinExistence type="predicted"/>
<dbReference type="EMBL" id="GBXM01011186">
    <property type="protein sequence ID" value="JAH97391.1"/>
    <property type="molecule type" value="Transcribed_RNA"/>
</dbReference>
<reference evidence="1" key="1">
    <citation type="submission" date="2014-11" db="EMBL/GenBank/DDBJ databases">
        <authorList>
            <person name="Amaro Gonzalez C."/>
        </authorList>
    </citation>
    <scope>NUCLEOTIDE SEQUENCE</scope>
</reference>